<feature type="compositionally biased region" description="Low complexity" evidence="1">
    <location>
        <begin position="83"/>
        <end position="103"/>
    </location>
</feature>
<evidence type="ECO:0000313" key="3">
    <source>
        <dbReference type="EMBL" id="SPQ95513.1"/>
    </source>
</evidence>
<sequence>MIVIHVLLLRFGCPAVELWWGHWSSQSTLTAPGDRPTVGDGRPLSLVCRLFEMETATTEEWLVQTQARLDTLQATWDSMQATPSPASSPSSSRRPPARLVPAPFSVPGEAATPRRQPRSTIIPVHCETPEGLARKARVKAREQQRAQEAEDNRRRILEHHRNLKELRSGRRSIAQVADGEHSARPGSAQQSTPSAKFQNARKELRRSLAGTPRQINVEFIVAKQTREPLSEAGDGSVGEEGAVSRADLIKEMEETRSLVAGTLGEPLLNQATTQLRAGASDDHVANILAQFGEFHDLRAIKRLLYLEDAFFG</sequence>
<gene>
    <name evidence="3" type="ORF">PLBR_LOCUS2728</name>
</gene>
<keyword evidence="3" id="KW-0496">Mitochondrion</keyword>
<evidence type="ECO:0000313" key="4">
    <source>
        <dbReference type="Proteomes" id="UP000290189"/>
    </source>
</evidence>
<geneLocation type="mitochondrion" evidence="3"/>
<evidence type="ECO:0000256" key="1">
    <source>
        <dbReference type="SAM" id="MobiDB-lite"/>
    </source>
</evidence>
<evidence type="ECO:0000256" key="2">
    <source>
        <dbReference type="SAM" id="SignalP"/>
    </source>
</evidence>
<protein>
    <submittedName>
        <fullName evidence="3">Uncharacterized protein</fullName>
    </submittedName>
</protein>
<reference evidence="3 4" key="1">
    <citation type="submission" date="2018-03" db="EMBL/GenBank/DDBJ databases">
        <authorList>
            <person name="Fogelqvist J."/>
        </authorList>
    </citation>
    <scope>NUCLEOTIDE SEQUENCE [LARGE SCALE GENOMIC DNA]</scope>
</reference>
<dbReference type="Proteomes" id="UP000290189">
    <property type="component" value="Unassembled WGS sequence"/>
</dbReference>
<feature type="region of interest" description="Disordered" evidence="1">
    <location>
        <begin position="79"/>
        <end position="201"/>
    </location>
</feature>
<feature type="compositionally biased region" description="Polar residues" evidence="1">
    <location>
        <begin position="187"/>
        <end position="197"/>
    </location>
</feature>
<name>A0A3P3Y5R2_PLABS</name>
<feature type="signal peptide" evidence="2">
    <location>
        <begin position="1"/>
        <end position="18"/>
    </location>
</feature>
<organism evidence="3 4">
    <name type="scientific">Plasmodiophora brassicae</name>
    <name type="common">Clubroot disease agent</name>
    <dbReference type="NCBI Taxonomy" id="37360"/>
    <lineage>
        <taxon>Eukaryota</taxon>
        <taxon>Sar</taxon>
        <taxon>Rhizaria</taxon>
        <taxon>Endomyxa</taxon>
        <taxon>Phytomyxea</taxon>
        <taxon>Plasmodiophorida</taxon>
        <taxon>Plasmodiophoridae</taxon>
        <taxon>Plasmodiophora</taxon>
    </lineage>
</organism>
<keyword evidence="2" id="KW-0732">Signal</keyword>
<feature type="chain" id="PRO_5017959595" evidence="2">
    <location>
        <begin position="19"/>
        <end position="312"/>
    </location>
</feature>
<dbReference type="AlphaFoldDB" id="A0A3P3Y5R2"/>
<accession>A0A3P3Y5R2</accession>
<proteinExistence type="predicted"/>
<feature type="compositionally biased region" description="Basic and acidic residues" evidence="1">
    <location>
        <begin position="139"/>
        <end position="168"/>
    </location>
</feature>
<dbReference type="EMBL" id="OVEO01000004">
    <property type="protein sequence ID" value="SPQ95513.1"/>
    <property type="molecule type" value="Genomic_DNA"/>
</dbReference>